<evidence type="ECO:0000313" key="9">
    <source>
        <dbReference type="Proteomes" id="UP000427825"/>
    </source>
</evidence>
<dbReference type="Pfam" id="PF00535">
    <property type="entry name" value="Glycos_transf_2"/>
    <property type="match status" value="1"/>
</dbReference>
<proteinExistence type="predicted"/>
<evidence type="ECO:0000313" key="4">
    <source>
        <dbReference type="EMBL" id="MDO6357040.1"/>
    </source>
</evidence>
<dbReference type="Proteomes" id="UP000284205">
    <property type="component" value="Unassembled WGS sequence"/>
</dbReference>
<evidence type="ECO:0000313" key="6">
    <source>
        <dbReference type="EMBL" id="RGY30036.1"/>
    </source>
</evidence>
<feature type="domain" description="Glycosyltransferase 2-like" evidence="1">
    <location>
        <begin position="4"/>
        <end position="131"/>
    </location>
</feature>
<sequence>MKISIITVTFNSEKTLRYTIESVLNQNYDDIEYLIIDGGSTDSTLDIIKCYEPKFEGKLHYISEPDKGIYDAMNKGILMATGNVVGFLNSDDLFIDKKVAEDIVSAFDTNTDAIYANLYFVQSTDVNQIVRIWKGSPYVSFKYGWCPAHPTFYVRREIYQQYGGFDLSFDVSADFELMLRLIEKVHIRTKYLDRYMIRMRMGGESTGNIKNILKGNKNIYKAFCKHGLSVSIFYPVYRLLPKAIDLIKCKLGLNNWESNKK</sequence>
<dbReference type="PANTHER" id="PTHR22916">
    <property type="entry name" value="GLYCOSYLTRANSFERASE"/>
    <property type="match status" value="1"/>
</dbReference>
<dbReference type="EMBL" id="QRUO01000031">
    <property type="protein sequence ID" value="RGR66335.1"/>
    <property type="molecule type" value="Genomic_DNA"/>
</dbReference>
<keyword evidence="4" id="KW-0328">Glycosyltransferase</keyword>
<dbReference type="EMBL" id="QSCS01000001">
    <property type="protein sequence ID" value="RGY30036.1"/>
    <property type="molecule type" value="Genomic_DNA"/>
</dbReference>
<dbReference type="InterPro" id="IPR029044">
    <property type="entry name" value="Nucleotide-diphossugar_trans"/>
</dbReference>
<evidence type="ECO:0000259" key="1">
    <source>
        <dbReference type="Pfam" id="PF00535"/>
    </source>
</evidence>
<organism evidence="5 7">
    <name type="scientific">Bacteroides caccae</name>
    <dbReference type="NCBI Taxonomy" id="47678"/>
    <lineage>
        <taxon>Bacteria</taxon>
        <taxon>Pseudomonadati</taxon>
        <taxon>Bacteroidota</taxon>
        <taxon>Bacteroidia</taxon>
        <taxon>Bacteroidales</taxon>
        <taxon>Bacteroidaceae</taxon>
        <taxon>Bacteroides</taxon>
    </lineage>
</organism>
<protein>
    <submittedName>
        <fullName evidence="4 5">Glycosyltransferase</fullName>
        <ecNumber evidence="4">2.4.-.-</ecNumber>
    </submittedName>
</protein>
<dbReference type="PANTHER" id="PTHR22916:SF3">
    <property type="entry name" value="UDP-GLCNAC:BETAGAL BETA-1,3-N-ACETYLGLUCOSAMINYLTRANSFERASE-LIKE PROTEIN 1"/>
    <property type="match status" value="1"/>
</dbReference>
<dbReference type="Proteomes" id="UP001170023">
    <property type="component" value="Unassembled WGS sequence"/>
</dbReference>
<dbReference type="GeneID" id="75114814"/>
<evidence type="ECO:0000313" key="2">
    <source>
        <dbReference type="EMBL" id="KAA5477088.1"/>
    </source>
</evidence>
<accession>A0A412FDT8</accession>
<comment type="caution">
    <text evidence="5">The sequence shown here is derived from an EMBL/GenBank/DDBJ whole genome shotgun (WGS) entry which is preliminary data.</text>
</comment>
<reference evidence="4" key="3">
    <citation type="submission" date="2023-07" db="EMBL/GenBank/DDBJ databases">
        <title>Whole Genome Sequencing of Colonoscopy isolates.</title>
        <authorList>
            <person name="Surve S.V."/>
            <person name="Valls R.A."/>
            <person name="Barrak K.E."/>
            <person name="Gardner T.B."/>
            <person name="O'Toole G.A."/>
        </authorList>
    </citation>
    <scope>NUCLEOTIDE SEQUENCE</scope>
    <source>
        <strain evidence="4">GP0119</strain>
    </source>
</reference>
<reference evidence="7 8" key="1">
    <citation type="submission" date="2018-08" db="EMBL/GenBank/DDBJ databases">
        <title>A genome reference for cultivated species of the human gut microbiota.</title>
        <authorList>
            <person name="Zou Y."/>
            <person name="Xue W."/>
            <person name="Luo G."/>
        </authorList>
    </citation>
    <scope>NUCLEOTIDE SEQUENCE [LARGE SCALE GENOMIC DNA]</scope>
    <source>
        <strain evidence="5 7">AF24-29LB</strain>
        <strain evidence="6 8">OF02-6LB</strain>
    </source>
</reference>
<evidence type="ECO:0000313" key="5">
    <source>
        <dbReference type="EMBL" id="RGR66335.1"/>
    </source>
</evidence>
<gene>
    <name evidence="5" type="ORF">DWY26_21020</name>
    <name evidence="6" type="ORF">DXA49_00495</name>
    <name evidence="3" type="ORF">F2Y35_16645</name>
    <name evidence="2" type="ORF">F2Y39_09940</name>
    <name evidence="4" type="ORF">Q4469_04920</name>
</gene>
<name>A0A412FDT8_9BACE</name>
<dbReference type="EMBL" id="VVYF01000017">
    <property type="protein sequence ID" value="KAA5489327.1"/>
    <property type="molecule type" value="Genomic_DNA"/>
</dbReference>
<dbReference type="Proteomes" id="UP000491168">
    <property type="component" value="Unassembled WGS sequence"/>
</dbReference>
<evidence type="ECO:0000313" key="3">
    <source>
        <dbReference type="EMBL" id="KAA5489327.1"/>
    </source>
</evidence>
<dbReference type="SUPFAM" id="SSF53448">
    <property type="entry name" value="Nucleotide-diphospho-sugar transferases"/>
    <property type="match status" value="1"/>
</dbReference>
<dbReference type="Proteomes" id="UP000427825">
    <property type="component" value="Unassembled WGS sequence"/>
</dbReference>
<evidence type="ECO:0000313" key="8">
    <source>
        <dbReference type="Proteomes" id="UP000284431"/>
    </source>
</evidence>
<evidence type="ECO:0000313" key="10">
    <source>
        <dbReference type="Proteomes" id="UP000491168"/>
    </source>
</evidence>
<evidence type="ECO:0000313" key="7">
    <source>
        <dbReference type="Proteomes" id="UP000284205"/>
    </source>
</evidence>
<reference evidence="9 10" key="2">
    <citation type="journal article" date="2019" name="Nat. Med.">
        <title>A library of human gut bacterial isolates paired with longitudinal multiomics data enables mechanistic microbiome research.</title>
        <authorList>
            <person name="Poyet M."/>
            <person name="Groussin M."/>
            <person name="Gibbons S.M."/>
            <person name="Avila-Pacheco J."/>
            <person name="Jiang X."/>
            <person name="Kearney S.M."/>
            <person name="Perrotta A.R."/>
            <person name="Berdy B."/>
            <person name="Zhao S."/>
            <person name="Lieberman T.D."/>
            <person name="Swanson P.K."/>
            <person name="Smith M."/>
            <person name="Roesemann S."/>
            <person name="Alexander J.E."/>
            <person name="Rich S.A."/>
            <person name="Livny J."/>
            <person name="Vlamakis H."/>
            <person name="Clish C."/>
            <person name="Bullock K."/>
            <person name="Deik A."/>
            <person name="Scott J."/>
            <person name="Pierce K.A."/>
            <person name="Xavier R.J."/>
            <person name="Alm E.J."/>
        </authorList>
    </citation>
    <scope>NUCLEOTIDE SEQUENCE [LARGE SCALE GENOMIC DNA]</scope>
    <source>
        <strain evidence="3 10">BIOML-A21</strain>
        <strain evidence="2 9">BIOML-A25</strain>
    </source>
</reference>
<dbReference type="EMBL" id="VVYJ01000005">
    <property type="protein sequence ID" value="KAA5477088.1"/>
    <property type="molecule type" value="Genomic_DNA"/>
</dbReference>
<keyword evidence="5" id="KW-0808">Transferase</keyword>
<dbReference type="RefSeq" id="WP_005681212.1">
    <property type="nucleotide sequence ID" value="NZ_CABMOQ010000007.1"/>
</dbReference>
<dbReference type="InterPro" id="IPR001173">
    <property type="entry name" value="Glyco_trans_2-like"/>
</dbReference>
<dbReference type="EMBL" id="JAUONL010000003">
    <property type="protein sequence ID" value="MDO6357040.1"/>
    <property type="molecule type" value="Genomic_DNA"/>
</dbReference>
<dbReference type="Proteomes" id="UP000284431">
    <property type="component" value="Unassembled WGS sequence"/>
</dbReference>
<dbReference type="EC" id="2.4.-.-" evidence="4"/>
<dbReference type="GO" id="GO:0016758">
    <property type="term" value="F:hexosyltransferase activity"/>
    <property type="evidence" value="ECO:0007669"/>
    <property type="project" value="UniProtKB-ARBA"/>
</dbReference>
<dbReference type="Gene3D" id="3.90.550.10">
    <property type="entry name" value="Spore Coat Polysaccharide Biosynthesis Protein SpsA, Chain A"/>
    <property type="match status" value="1"/>
</dbReference>
<dbReference type="CDD" id="cd06433">
    <property type="entry name" value="GT_2_WfgS_like"/>
    <property type="match status" value="1"/>
</dbReference>
<dbReference type="AlphaFoldDB" id="A0A412FDT8"/>